<gene>
    <name evidence="1" type="primary">qor</name>
    <name evidence="1" type="ORF">I543_4942</name>
</gene>
<organism evidence="1 2">
    <name type="scientific">Mycobacteroides abscessus 21</name>
    <dbReference type="NCBI Taxonomy" id="1299324"/>
    <lineage>
        <taxon>Bacteria</taxon>
        <taxon>Bacillati</taxon>
        <taxon>Actinomycetota</taxon>
        <taxon>Actinomycetes</taxon>
        <taxon>Mycobacteriales</taxon>
        <taxon>Mycobacteriaceae</taxon>
        <taxon>Mycobacteroides</taxon>
        <taxon>Mycobacteroides abscessus</taxon>
    </lineage>
</organism>
<keyword evidence="1" id="KW-0560">Oxidoreductase</keyword>
<comment type="caution">
    <text evidence="1">The sequence shown here is derived from an EMBL/GenBank/DDBJ whole genome shotgun (WGS) entry which is preliminary data.</text>
</comment>
<accession>A0A829Q6M0</accession>
<evidence type="ECO:0000313" key="2">
    <source>
        <dbReference type="Proteomes" id="UP000020103"/>
    </source>
</evidence>
<dbReference type="Proteomes" id="UP000020103">
    <property type="component" value="Unassembled WGS sequence"/>
</dbReference>
<dbReference type="GO" id="GO:0003960">
    <property type="term" value="F:quinone reductase (NADPH) activity"/>
    <property type="evidence" value="ECO:0007669"/>
    <property type="project" value="UniProtKB-EC"/>
</dbReference>
<proteinExistence type="predicted"/>
<name>A0A829Q6M0_9MYCO</name>
<dbReference type="EC" id="1.6.5.5" evidence="1"/>
<dbReference type="Gene3D" id="3.40.50.720">
    <property type="entry name" value="NAD(P)-binding Rossmann-like Domain"/>
    <property type="match status" value="1"/>
</dbReference>
<reference evidence="1 2" key="1">
    <citation type="submission" date="2013-12" db="EMBL/GenBank/DDBJ databases">
        <authorList>
            <person name="Madinger N."/>
            <person name="Lenaerts A."/>
            <person name="Ordway D."/>
            <person name="DeGroote M.A."/>
            <person name="Parker T."/>
            <person name="Sizemore C."/>
            <person name="Tallon L.J."/>
            <person name="Sadzewicz L.K."/>
            <person name="Sengamalay N."/>
            <person name="Fraser C.M."/>
            <person name="Hine E."/>
            <person name="Shefchek K.A."/>
            <person name="Das S.P."/>
            <person name="Tettelin H."/>
        </authorList>
    </citation>
    <scope>NUCLEOTIDE SEQUENCE [LARGE SCALE GENOMIC DNA]</scope>
    <source>
        <strain evidence="1 2">21</strain>
    </source>
</reference>
<dbReference type="Gene3D" id="3.90.180.10">
    <property type="entry name" value="Medium-chain alcohol dehydrogenases, catalytic domain"/>
    <property type="match status" value="1"/>
</dbReference>
<protein>
    <submittedName>
        <fullName evidence="1">Quinone reductase domain protein</fullName>
        <ecNumber evidence="1">1.6.5.5</ecNumber>
    </submittedName>
</protein>
<sequence>MNRLLLRNASLIGVAWGEFLRTHADYLYETQAGLEKLVAEGMRPPVSARIPLSEGRQALQDFADGKVYGKMVLVP</sequence>
<evidence type="ECO:0000313" key="1">
    <source>
        <dbReference type="EMBL" id="EUA48295.1"/>
    </source>
</evidence>
<dbReference type="AlphaFoldDB" id="A0A829Q6M0"/>
<dbReference type="EMBL" id="JAOF01000001">
    <property type="protein sequence ID" value="EUA48295.1"/>
    <property type="molecule type" value="Genomic_DNA"/>
</dbReference>